<reference evidence="2 3" key="1">
    <citation type="journal article" date="2018" name="Mol. Plant">
        <title>The genome of Artemisia annua provides insight into the evolution of Asteraceae family and artemisinin biosynthesis.</title>
        <authorList>
            <person name="Shen Q."/>
            <person name="Zhang L."/>
            <person name="Liao Z."/>
            <person name="Wang S."/>
            <person name="Yan T."/>
            <person name="Shi P."/>
            <person name="Liu M."/>
            <person name="Fu X."/>
            <person name="Pan Q."/>
            <person name="Wang Y."/>
            <person name="Lv Z."/>
            <person name="Lu X."/>
            <person name="Zhang F."/>
            <person name="Jiang W."/>
            <person name="Ma Y."/>
            <person name="Chen M."/>
            <person name="Hao X."/>
            <person name="Li L."/>
            <person name="Tang Y."/>
            <person name="Lv G."/>
            <person name="Zhou Y."/>
            <person name="Sun X."/>
            <person name="Brodelius P.E."/>
            <person name="Rose J.K.C."/>
            <person name="Tang K."/>
        </authorList>
    </citation>
    <scope>NUCLEOTIDE SEQUENCE [LARGE SCALE GENOMIC DNA]</scope>
    <source>
        <strain evidence="3">cv. Huhao1</strain>
        <tissue evidence="2">Leaf</tissue>
    </source>
</reference>
<protein>
    <recommendedName>
        <fullName evidence="1">Transposase-associated domain-containing protein</fullName>
    </recommendedName>
</protein>
<sequence>MGDDRDWMYFPRRLPEFEVGVNEFLDASFAKSAIGAEIHCPCKQCRNRFWGSRKEVKDHLIGQGFVRNYYVWSFHGEVPQKIGANTVIEDDTIMHDNMDELLHDRFRDTVKETNNVHPGLNEEAKKFYRLVEEGKKRRKGKVFTLDHTLSEQAHRYALFNSDCSEIDEYINEHQRYIDSQPRKSRWAQAQNHSHQFADWLRDKEESSENVADSYWCEPNENRSDYVVQTNEHDGELLRNDMPPVVVDANASLADVDEVDNISDESDYDDTLWDWMSGDEDTVDDI</sequence>
<dbReference type="OrthoDB" id="1932595at2759"/>
<feature type="domain" description="Transposase-associated" evidence="1">
    <location>
        <begin position="5"/>
        <end position="77"/>
    </location>
</feature>
<dbReference type="AlphaFoldDB" id="A0A2U1LKG2"/>
<evidence type="ECO:0000313" key="3">
    <source>
        <dbReference type="Proteomes" id="UP000245207"/>
    </source>
</evidence>
<gene>
    <name evidence="2" type="ORF">CTI12_AA482280</name>
</gene>
<dbReference type="Proteomes" id="UP000245207">
    <property type="component" value="Unassembled WGS sequence"/>
</dbReference>
<dbReference type="Pfam" id="PF13963">
    <property type="entry name" value="Transpos_assoc"/>
    <property type="match status" value="1"/>
</dbReference>
<evidence type="ECO:0000313" key="2">
    <source>
        <dbReference type="EMBL" id="PWA49487.1"/>
    </source>
</evidence>
<proteinExistence type="predicted"/>
<dbReference type="STRING" id="35608.A0A2U1LKG2"/>
<accession>A0A2U1LKG2</accession>
<keyword evidence="3" id="KW-1185">Reference proteome</keyword>
<comment type="caution">
    <text evidence="2">The sequence shown here is derived from an EMBL/GenBank/DDBJ whole genome shotgun (WGS) entry which is preliminary data.</text>
</comment>
<dbReference type="EMBL" id="PKPP01008904">
    <property type="protein sequence ID" value="PWA49487.1"/>
    <property type="molecule type" value="Genomic_DNA"/>
</dbReference>
<evidence type="ECO:0000259" key="1">
    <source>
        <dbReference type="Pfam" id="PF13963"/>
    </source>
</evidence>
<dbReference type="PANTHER" id="PTHR48451">
    <property type="entry name" value="DUF4218 DOMAIN-CONTAINING PROTEIN"/>
    <property type="match status" value="1"/>
</dbReference>
<dbReference type="InterPro" id="IPR029480">
    <property type="entry name" value="Transpos_assoc"/>
</dbReference>
<dbReference type="PANTHER" id="PTHR48451:SF1">
    <property type="entry name" value="DUF4218 DOMAIN-CONTAINING PROTEIN"/>
    <property type="match status" value="1"/>
</dbReference>
<name>A0A2U1LKG2_ARTAN</name>
<organism evidence="2 3">
    <name type="scientific">Artemisia annua</name>
    <name type="common">Sweet wormwood</name>
    <dbReference type="NCBI Taxonomy" id="35608"/>
    <lineage>
        <taxon>Eukaryota</taxon>
        <taxon>Viridiplantae</taxon>
        <taxon>Streptophyta</taxon>
        <taxon>Embryophyta</taxon>
        <taxon>Tracheophyta</taxon>
        <taxon>Spermatophyta</taxon>
        <taxon>Magnoliopsida</taxon>
        <taxon>eudicotyledons</taxon>
        <taxon>Gunneridae</taxon>
        <taxon>Pentapetalae</taxon>
        <taxon>asterids</taxon>
        <taxon>campanulids</taxon>
        <taxon>Asterales</taxon>
        <taxon>Asteraceae</taxon>
        <taxon>Asteroideae</taxon>
        <taxon>Anthemideae</taxon>
        <taxon>Artemisiinae</taxon>
        <taxon>Artemisia</taxon>
    </lineage>
</organism>